<accession>A0A0D0C077</accession>
<keyword evidence="3" id="KW-1185">Reference proteome</keyword>
<gene>
    <name evidence="2" type="ORF">GYMLUDRAFT_50871</name>
</gene>
<dbReference type="OrthoDB" id="3060195at2759"/>
<feature type="transmembrane region" description="Helical" evidence="1">
    <location>
        <begin position="40"/>
        <end position="58"/>
    </location>
</feature>
<dbReference type="Proteomes" id="UP000053593">
    <property type="component" value="Unassembled WGS sequence"/>
</dbReference>
<dbReference type="AlphaFoldDB" id="A0A0D0C077"/>
<reference evidence="2 3" key="1">
    <citation type="submission" date="2014-04" db="EMBL/GenBank/DDBJ databases">
        <title>Evolutionary Origins and Diversification of the Mycorrhizal Mutualists.</title>
        <authorList>
            <consortium name="DOE Joint Genome Institute"/>
            <consortium name="Mycorrhizal Genomics Consortium"/>
            <person name="Kohler A."/>
            <person name="Kuo A."/>
            <person name="Nagy L.G."/>
            <person name="Floudas D."/>
            <person name="Copeland A."/>
            <person name="Barry K.W."/>
            <person name="Cichocki N."/>
            <person name="Veneault-Fourrey C."/>
            <person name="LaButti K."/>
            <person name="Lindquist E.A."/>
            <person name="Lipzen A."/>
            <person name="Lundell T."/>
            <person name="Morin E."/>
            <person name="Murat C."/>
            <person name="Riley R."/>
            <person name="Ohm R."/>
            <person name="Sun H."/>
            <person name="Tunlid A."/>
            <person name="Henrissat B."/>
            <person name="Grigoriev I.V."/>
            <person name="Hibbett D.S."/>
            <person name="Martin F."/>
        </authorList>
    </citation>
    <scope>NUCLEOTIDE SEQUENCE [LARGE SCALE GENOMIC DNA]</scope>
    <source>
        <strain evidence="2 3">FD-317 M1</strain>
    </source>
</reference>
<evidence type="ECO:0000256" key="1">
    <source>
        <dbReference type="SAM" id="Phobius"/>
    </source>
</evidence>
<feature type="transmembrane region" description="Helical" evidence="1">
    <location>
        <begin position="79"/>
        <end position="100"/>
    </location>
</feature>
<name>A0A0D0C077_9AGAR</name>
<keyword evidence="1" id="KW-1133">Transmembrane helix</keyword>
<organism evidence="2 3">
    <name type="scientific">Collybiopsis luxurians FD-317 M1</name>
    <dbReference type="NCBI Taxonomy" id="944289"/>
    <lineage>
        <taxon>Eukaryota</taxon>
        <taxon>Fungi</taxon>
        <taxon>Dikarya</taxon>
        <taxon>Basidiomycota</taxon>
        <taxon>Agaricomycotina</taxon>
        <taxon>Agaricomycetes</taxon>
        <taxon>Agaricomycetidae</taxon>
        <taxon>Agaricales</taxon>
        <taxon>Marasmiineae</taxon>
        <taxon>Omphalotaceae</taxon>
        <taxon>Collybiopsis</taxon>
        <taxon>Collybiopsis luxurians</taxon>
    </lineage>
</organism>
<sequence length="188" mass="20706">MDILSTAISPGDSTTGLPFQFLSRCGTNISEVDLFNKVELSIPFITLAFDIFIFGLTLRKTFKHAIAMRRLRESSVTQVIVRDGSIYFLIMLVVAIFNAIAYSINLLTASVIATFFDLISQFANILPNILIGRLVLNLHSFSDPEEVSRFSQSAEGQHYSGLKFATNSFLGNIGAPLDGGVMEDLDEE</sequence>
<evidence type="ECO:0000313" key="2">
    <source>
        <dbReference type="EMBL" id="KIK50962.1"/>
    </source>
</evidence>
<keyword evidence="1" id="KW-0812">Transmembrane</keyword>
<dbReference type="HOGENOM" id="CLU_123995_0_0_1"/>
<keyword evidence="1" id="KW-0472">Membrane</keyword>
<evidence type="ECO:0000313" key="3">
    <source>
        <dbReference type="Proteomes" id="UP000053593"/>
    </source>
</evidence>
<dbReference type="EMBL" id="KN834877">
    <property type="protein sequence ID" value="KIK50962.1"/>
    <property type="molecule type" value="Genomic_DNA"/>
</dbReference>
<proteinExistence type="predicted"/>
<protein>
    <submittedName>
        <fullName evidence="2">Uncharacterized protein</fullName>
    </submittedName>
</protein>